<dbReference type="GO" id="GO:0044208">
    <property type="term" value="P:'de novo' AMP biosynthetic process"/>
    <property type="evidence" value="ECO:0007669"/>
    <property type="project" value="UniProtKB-UniRule"/>
</dbReference>
<dbReference type="HOGENOM" id="CLU_029848_0_0_5"/>
<dbReference type="CDD" id="cd03108">
    <property type="entry name" value="AdSS"/>
    <property type="match status" value="1"/>
</dbReference>
<protein>
    <recommendedName>
        <fullName evidence="8 10">Adenylosuccinate synthetase</fullName>
        <shortName evidence="8">AMPSase</shortName>
        <shortName evidence="8">AdSS</shortName>
        <ecNumber evidence="8 10">6.3.4.4</ecNumber>
    </recommendedName>
    <alternativeName>
        <fullName evidence="8">IMP--aspartate ligase</fullName>
    </alternativeName>
</protein>
<dbReference type="GO" id="GO:0046040">
    <property type="term" value="P:IMP metabolic process"/>
    <property type="evidence" value="ECO:0007669"/>
    <property type="project" value="TreeGrafter"/>
</dbReference>
<dbReference type="GO" id="GO:0005525">
    <property type="term" value="F:GTP binding"/>
    <property type="evidence" value="ECO:0007669"/>
    <property type="project" value="UniProtKB-UniRule"/>
</dbReference>
<dbReference type="GO" id="GO:0005737">
    <property type="term" value="C:cytoplasm"/>
    <property type="evidence" value="ECO:0007669"/>
    <property type="project" value="UniProtKB-SubCell"/>
</dbReference>
<dbReference type="EC" id="6.3.4.4" evidence="8 10"/>
<dbReference type="InterPro" id="IPR042109">
    <property type="entry name" value="Adenylosuccinate_synth_dom1"/>
</dbReference>
<feature type="binding site" evidence="8">
    <location>
        <position position="307"/>
    </location>
    <ligand>
        <name>GTP</name>
        <dbReference type="ChEBI" id="CHEBI:37565"/>
    </ligand>
</feature>
<feature type="binding site" evidence="8">
    <location>
        <position position="13"/>
    </location>
    <ligand>
        <name>Mg(2+)</name>
        <dbReference type="ChEBI" id="CHEBI:18420"/>
    </ligand>
</feature>
<evidence type="ECO:0000313" key="11">
    <source>
        <dbReference type="EMBL" id="AJD42290.1"/>
    </source>
</evidence>
<feature type="binding site" evidence="8">
    <location>
        <begin position="301"/>
        <end position="307"/>
    </location>
    <ligand>
        <name>substrate</name>
    </ligand>
</feature>
<dbReference type="PROSITE" id="PS00513">
    <property type="entry name" value="ADENYLOSUCCIN_SYN_2"/>
    <property type="match status" value="1"/>
</dbReference>
<proteinExistence type="inferred from homology"/>
<dbReference type="UniPathway" id="UPA00075">
    <property type="reaction ID" value="UER00335"/>
</dbReference>
<reference evidence="11 12" key="1">
    <citation type="submission" date="2013-11" db="EMBL/GenBank/DDBJ databases">
        <title>Complete genome sequence of Rhizobium gallicum bv. gallicum R602.</title>
        <authorList>
            <person name="Bustos P."/>
            <person name="Santamaria R.I."/>
            <person name="Lozano L."/>
            <person name="Acosta J.L."/>
            <person name="Ormeno-Orrillo E."/>
            <person name="Rogel M.A."/>
            <person name="Romero D."/>
            <person name="Cevallos M.A."/>
            <person name="Martinez-Romero E."/>
            <person name="Gonzalez V."/>
        </authorList>
    </citation>
    <scope>NUCLEOTIDE SEQUENCE [LARGE SCALE GENOMIC DNA]</scope>
    <source>
        <strain evidence="11 12">R602</strain>
    </source>
</reference>
<keyword evidence="6 8" id="KW-0460">Magnesium</keyword>
<dbReference type="SMART" id="SM00788">
    <property type="entry name" value="Adenylsucc_synt"/>
    <property type="match status" value="1"/>
</dbReference>
<feature type="active site" description="Proton acceptor" evidence="8">
    <location>
        <position position="13"/>
    </location>
</feature>
<organism evidence="11 12">
    <name type="scientific">Rhizobium gallicum bv. gallicum R602sp</name>
    <dbReference type="NCBI Taxonomy" id="1041138"/>
    <lineage>
        <taxon>Bacteria</taxon>
        <taxon>Pseudomonadati</taxon>
        <taxon>Pseudomonadota</taxon>
        <taxon>Alphaproteobacteria</taxon>
        <taxon>Hyphomicrobiales</taxon>
        <taxon>Rhizobiaceae</taxon>
        <taxon>Rhizobium/Agrobacterium group</taxon>
        <taxon>Rhizobium</taxon>
    </lineage>
</organism>
<dbReference type="Pfam" id="PF00709">
    <property type="entry name" value="Adenylsucc_synt"/>
    <property type="match status" value="1"/>
</dbReference>
<evidence type="ECO:0000256" key="1">
    <source>
        <dbReference type="ARBA" id="ARBA00011738"/>
    </source>
</evidence>
<dbReference type="Gene3D" id="3.40.440.10">
    <property type="entry name" value="Adenylosuccinate Synthetase, subunit A, domain 1"/>
    <property type="match status" value="1"/>
</dbReference>
<evidence type="ECO:0000256" key="9">
    <source>
        <dbReference type="PROSITE-ProRule" id="PRU10134"/>
    </source>
</evidence>
<feature type="binding site" description="in other chain" evidence="8">
    <location>
        <position position="226"/>
    </location>
    <ligand>
        <name>IMP</name>
        <dbReference type="ChEBI" id="CHEBI:58053"/>
        <note>ligand shared between dimeric partners</note>
    </ligand>
</feature>
<feature type="binding site" description="in other chain" evidence="8">
    <location>
        <position position="305"/>
    </location>
    <ligand>
        <name>IMP</name>
        <dbReference type="ChEBI" id="CHEBI:58053"/>
        <note>ligand shared between dimeric partners</note>
    </ligand>
</feature>
<evidence type="ECO:0000256" key="3">
    <source>
        <dbReference type="ARBA" id="ARBA00022723"/>
    </source>
</evidence>
<keyword evidence="3 8" id="KW-0479">Metal-binding</keyword>
<feature type="binding site" description="in other chain" evidence="8">
    <location>
        <begin position="38"/>
        <end position="41"/>
    </location>
    <ligand>
        <name>IMP</name>
        <dbReference type="ChEBI" id="CHEBI:58053"/>
        <note>ligand shared between dimeric partners</note>
    </ligand>
</feature>
<feature type="active site" evidence="9">
    <location>
        <position position="143"/>
    </location>
</feature>
<feature type="binding site" evidence="8">
    <location>
        <begin position="12"/>
        <end position="18"/>
    </location>
    <ligand>
        <name>GTP</name>
        <dbReference type="ChEBI" id="CHEBI:37565"/>
    </ligand>
</feature>
<comment type="pathway">
    <text evidence="8 10">Purine metabolism; AMP biosynthesis via de novo pathway; AMP from IMP: step 1/2.</text>
</comment>
<dbReference type="InterPro" id="IPR033128">
    <property type="entry name" value="Adenylosuccin_syn_Lys_AS"/>
</dbReference>
<keyword evidence="12" id="KW-1185">Reference proteome</keyword>
<dbReference type="PANTHER" id="PTHR11846:SF0">
    <property type="entry name" value="ADENYLOSUCCINATE SYNTHETASE"/>
    <property type="match status" value="1"/>
</dbReference>
<feature type="active site" description="Proton donor" evidence="8">
    <location>
        <position position="41"/>
    </location>
</feature>
<name>A0A0B4X6D0_9HYPH</name>
<dbReference type="HAMAP" id="MF_00011">
    <property type="entry name" value="Adenylosucc_synth"/>
    <property type="match status" value="1"/>
</dbReference>
<dbReference type="RefSeq" id="WP_039845713.1">
    <property type="nucleotide sequence ID" value="NZ_CP006877.1"/>
</dbReference>
<gene>
    <name evidence="8 11" type="primary">purA</name>
    <name evidence="11" type="ORF">RGR602_CH02973</name>
</gene>
<feature type="binding site" evidence="8">
    <location>
        <position position="40"/>
    </location>
    <ligand>
        <name>Mg(2+)</name>
        <dbReference type="ChEBI" id="CHEBI:18420"/>
    </ligand>
</feature>
<dbReference type="AlphaFoldDB" id="A0A0B4X6D0"/>
<feature type="binding site" evidence="8">
    <location>
        <position position="146"/>
    </location>
    <ligand>
        <name>IMP</name>
        <dbReference type="ChEBI" id="CHEBI:58053"/>
        <note>ligand shared between dimeric partners</note>
    </ligand>
</feature>
<feature type="binding site" evidence="8">
    <location>
        <begin position="415"/>
        <end position="417"/>
    </location>
    <ligand>
        <name>GTP</name>
        <dbReference type="ChEBI" id="CHEBI:37565"/>
    </ligand>
</feature>
<dbReference type="InterPro" id="IPR042111">
    <property type="entry name" value="Adenylosuccinate_synth_dom3"/>
</dbReference>
<dbReference type="Gene3D" id="3.90.170.10">
    <property type="entry name" value="Adenylosuccinate Synthetase, subunit A, domain 3"/>
    <property type="match status" value="1"/>
</dbReference>
<evidence type="ECO:0000256" key="7">
    <source>
        <dbReference type="ARBA" id="ARBA00023134"/>
    </source>
</evidence>
<dbReference type="InterPro" id="IPR042110">
    <property type="entry name" value="Adenylosuccinate_synth_dom2"/>
</dbReference>
<comment type="similarity">
    <text evidence="8 10">Belongs to the adenylosuccinate synthetase family.</text>
</comment>
<evidence type="ECO:0000256" key="5">
    <source>
        <dbReference type="ARBA" id="ARBA00022755"/>
    </source>
</evidence>
<dbReference type="InterPro" id="IPR018220">
    <property type="entry name" value="Adenylosuccin_syn_GTP-bd"/>
</dbReference>
<comment type="catalytic activity">
    <reaction evidence="8 10">
        <text>IMP + L-aspartate + GTP = N(6)-(1,2-dicarboxyethyl)-AMP + GDP + phosphate + 2 H(+)</text>
        <dbReference type="Rhea" id="RHEA:15753"/>
        <dbReference type="ChEBI" id="CHEBI:15378"/>
        <dbReference type="ChEBI" id="CHEBI:29991"/>
        <dbReference type="ChEBI" id="CHEBI:37565"/>
        <dbReference type="ChEBI" id="CHEBI:43474"/>
        <dbReference type="ChEBI" id="CHEBI:57567"/>
        <dbReference type="ChEBI" id="CHEBI:58053"/>
        <dbReference type="ChEBI" id="CHEBI:58189"/>
        <dbReference type="EC" id="6.3.4.4"/>
    </reaction>
</comment>
<dbReference type="GO" id="GO:0000287">
    <property type="term" value="F:magnesium ion binding"/>
    <property type="evidence" value="ECO:0007669"/>
    <property type="project" value="UniProtKB-UniRule"/>
</dbReference>
<comment type="subunit">
    <text evidence="1 8">Homodimer.</text>
</comment>
<dbReference type="InterPro" id="IPR027417">
    <property type="entry name" value="P-loop_NTPase"/>
</dbReference>
<sequence length="432" mass="46543">MTNVVVVGSQWGDEGKGKIVDWLSERADIVVRYQGGHNAGHTLVIDGTSYKLSLLPSGVVRPGKMAVIGNGVVVDPHALIAEIEKLEKQGVKISPDNLRIADNATLILSLHRELDAYREDAASNSGTKIGTTRRGIGPAYEDKVGRRAIRVMDLADLEALPGKVDRILTHHNALRRGLGVDEVSHEAIMTELTSIADRVLPFRETVWLLLDKERRKGAHILFEGAQGSLLDIDHGTYPFVTSSNTVAGQASAGSGMGPGSLGYILGITKAYTTRVGEGPFPTELNDSVGQFLGEKGHEFGTVTGRKRRCGWFDAALVRQSVATNGITGIALTKLDVLDGLDELKICVGYMLDGEQIDHLPASQAAQARVEPVYITLEGWKESTVGARSWAALPAQAIKYVRQVEELIGAPVALLSTSPERDDTILVTDPFED</sequence>
<evidence type="ECO:0000256" key="6">
    <source>
        <dbReference type="ARBA" id="ARBA00022842"/>
    </source>
</evidence>
<keyword evidence="8" id="KW-0963">Cytoplasm</keyword>
<dbReference type="KEGG" id="rga:RGR602_CH02973"/>
<comment type="function">
    <text evidence="8">Plays an important role in the de novo pathway of purine nucleotide biosynthesis. Catalyzes the first committed step in the biosynthesis of AMP from IMP.</text>
</comment>
<dbReference type="SUPFAM" id="SSF52540">
    <property type="entry name" value="P-loop containing nucleoside triphosphate hydrolases"/>
    <property type="match status" value="1"/>
</dbReference>
<keyword evidence="7 8" id="KW-0342">GTP-binding</keyword>
<evidence type="ECO:0000256" key="10">
    <source>
        <dbReference type="RuleBase" id="RU000520"/>
    </source>
</evidence>
<dbReference type="FunFam" id="1.10.300.10:FF:000001">
    <property type="entry name" value="Adenylosuccinate synthetase"/>
    <property type="match status" value="1"/>
</dbReference>
<keyword evidence="5 8" id="KW-0658">Purine biosynthesis</keyword>
<comment type="cofactor">
    <cofactor evidence="8">
        <name>Mg(2+)</name>
        <dbReference type="ChEBI" id="CHEBI:18420"/>
    </cofactor>
    <text evidence="8">Binds 1 Mg(2+) ion per subunit.</text>
</comment>
<evidence type="ECO:0000256" key="4">
    <source>
        <dbReference type="ARBA" id="ARBA00022741"/>
    </source>
</evidence>
<evidence type="ECO:0000256" key="8">
    <source>
        <dbReference type="HAMAP-Rule" id="MF_00011"/>
    </source>
</evidence>
<evidence type="ECO:0000313" key="12">
    <source>
        <dbReference type="Proteomes" id="UP000031368"/>
    </source>
</evidence>
<keyword evidence="4 8" id="KW-0547">Nucleotide-binding</keyword>
<feature type="binding site" evidence="8">
    <location>
        <begin position="40"/>
        <end position="42"/>
    </location>
    <ligand>
        <name>GTP</name>
        <dbReference type="ChEBI" id="CHEBI:37565"/>
    </ligand>
</feature>
<dbReference type="NCBIfam" id="NF002223">
    <property type="entry name" value="PRK01117.1"/>
    <property type="match status" value="1"/>
</dbReference>
<dbReference type="GO" id="GO:0004019">
    <property type="term" value="F:adenylosuccinate synthase activity"/>
    <property type="evidence" value="ECO:0007669"/>
    <property type="project" value="UniProtKB-UniRule"/>
</dbReference>
<comment type="subcellular location">
    <subcellularLocation>
        <location evidence="8">Cytoplasm</location>
    </subcellularLocation>
</comment>
<feature type="binding site" description="in other chain" evidence="8">
    <location>
        <position position="132"/>
    </location>
    <ligand>
        <name>IMP</name>
        <dbReference type="ChEBI" id="CHEBI:58053"/>
        <note>ligand shared between dimeric partners</note>
    </ligand>
</feature>
<dbReference type="FunFam" id="3.90.170.10:FF:000001">
    <property type="entry name" value="Adenylosuccinate synthetase"/>
    <property type="match status" value="1"/>
</dbReference>
<evidence type="ECO:0000256" key="2">
    <source>
        <dbReference type="ARBA" id="ARBA00022598"/>
    </source>
</evidence>
<keyword evidence="2 8" id="KW-0436">Ligase</keyword>
<dbReference type="PROSITE" id="PS01266">
    <property type="entry name" value="ADENYLOSUCCIN_SYN_1"/>
    <property type="match status" value="1"/>
</dbReference>
<feature type="binding site" evidence="8">
    <location>
        <begin position="333"/>
        <end position="335"/>
    </location>
    <ligand>
        <name>GTP</name>
        <dbReference type="ChEBI" id="CHEBI:37565"/>
    </ligand>
</feature>
<dbReference type="EMBL" id="CP006877">
    <property type="protein sequence ID" value="AJD42290.1"/>
    <property type="molecule type" value="Genomic_DNA"/>
</dbReference>
<dbReference type="NCBIfam" id="TIGR00184">
    <property type="entry name" value="purA"/>
    <property type="match status" value="1"/>
</dbReference>
<dbReference type="InterPro" id="IPR001114">
    <property type="entry name" value="Adenylosuccinate_synthetase"/>
</dbReference>
<feature type="binding site" description="in other chain" evidence="8">
    <location>
        <begin position="13"/>
        <end position="16"/>
    </location>
    <ligand>
        <name>IMP</name>
        <dbReference type="ChEBI" id="CHEBI:58053"/>
        <note>ligand shared between dimeric partners</note>
    </ligand>
</feature>
<feature type="binding site" description="in other chain" evidence="8">
    <location>
        <position position="241"/>
    </location>
    <ligand>
        <name>IMP</name>
        <dbReference type="ChEBI" id="CHEBI:58053"/>
        <note>ligand shared between dimeric partners</note>
    </ligand>
</feature>
<dbReference type="Gene3D" id="1.10.300.10">
    <property type="entry name" value="Adenylosuccinate Synthetase, subunit A, domain 2"/>
    <property type="match status" value="1"/>
</dbReference>
<dbReference type="PANTHER" id="PTHR11846">
    <property type="entry name" value="ADENYLOSUCCINATE SYNTHETASE"/>
    <property type="match status" value="1"/>
</dbReference>
<accession>A0A0B4X6D0</accession>
<dbReference type="Proteomes" id="UP000031368">
    <property type="component" value="Chromosome"/>
</dbReference>